<dbReference type="PANTHER" id="PTHR10584">
    <property type="entry name" value="SUGAR KINASE"/>
    <property type="match status" value="1"/>
</dbReference>
<organism evidence="4 5">
    <name type="scientific">Candidatus Adlerbacteria bacterium GW2011_GWB1_54_7</name>
    <dbReference type="NCBI Taxonomy" id="1618607"/>
    <lineage>
        <taxon>Bacteria</taxon>
        <taxon>Candidatus Adleribacteriota</taxon>
    </lineage>
</organism>
<dbReference type="Pfam" id="PF00294">
    <property type="entry name" value="PfkB"/>
    <property type="match status" value="1"/>
</dbReference>
<dbReference type="Proteomes" id="UP000033852">
    <property type="component" value="Unassembled WGS sequence"/>
</dbReference>
<dbReference type="SUPFAM" id="SSF53613">
    <property type="entry name" value="Ribokinase-like"/>
    <property type="match status" value="1"/>
</dbReference>
<name>A0A0G2AWI4_9BACT</name>
<sequence>MEFFAVGDIVVDTFIKLKDASVHCRLDNEDCEICMRWGDKIPYELSAFVPAVGNASNAAVSAARLGLSTALRAYVGKDAYGAQCFERLQKEGIDTAYMVTQPEKRTNNYYILWYEGQRTILVNHEQFDYSLPALAATPKWVYFSSFAANSLPYHHVWADYLRKHPEIKLAFQPGTFQIQMGKEALAEIYQRSDIFFCNKEEAEKILGLGAGQDMKELLNQIRALGPKKVVITDHKRGCYAVDESGAMLHCPRYPDPRAPYEITGAGDALAARSWTTAQRGPAVGLGQCLCSYTRNRRTKRPPYPRAVGGTA</sequence>
<gene>
    <name evidence="4" type="ORF">UY86_C0013G0009</name>
</gene>
<feature type="domain" description="Carbohydrate kinase PfkB" evidence="3">
    <location>
        <begin position="53"/>
        <end position="271"/>
    </location>
</feature>
<dbReference type="EMBL" id="LCRR01000013">
    <property type="protein sequence ID" value="KKW37254.1"/>
    <property type="molecule type" value="Genomic_DNA"/>
</dbReference>
<dbReference type="STRING" id="1618607.UY86_C0013G0009"/>
<dbReference type="PANTHER" id="PTHR10584:SF166">
    <property type="entry name" value="RIBOKINASE"/>
    <property type="match status" value="1"/>
</dbReference>
<evidence type="ECO:0000256" key="1">
    <source>
        <dbReference type="ARBA" id="ARBA00022679"/>
    </source>
</evidence>
<dbReference type="InterPro" id="IPR011611">
    <property type="entry name" value="PfkB_dom"/>
</dbReference>
<comment type="caution">
    <text evidence="4">The sequence shown here is derived from an EMBL/GenBank/DDBJ whole genome shotgun (WGS) entry which is preliminary data.</text>
</comment>
<dbReference type="InterPro" id="IPR029056">
    <property type="entry name" value="Ribokinase-like"/>
</dbReference>
<keyword evidence="2 4" id="KW-0418">Kinase</keyword>
<protein>
    <submittedName>
        <fullName evidence="4">Sugar kinase, ribokinase family</fullName>
    </submittedName>
</protein>
<evidence type="ECO:0000259" key="3">
    <source>
        <dbReference type="Pfam" id="PF00294"/>
    </source>
</evidence>
<evidence type="ECO:0000313" key="4">
    <source>
        <dbReference type="EMBL" id="KKW37254.1"/>
    </source>
</evidence>
<evidence type="ECO:0000256" key="2">
    <source>
        <dbReference type="ARBA" id="ARBA00022777"/>
    </source>
</evidence>
<dbReference type="Gene3D" id="3.40.1190.20">
    <property type="match status" value="1"/>
</dbReference>
<keyword evidence="1" id="KW-0808">Transferase</keyword>
<dbReference type="GO" id="GO:0016301">
    <property type="term" value="F:kinase activity"/>
    <property type="evidence" value="ECO:0007669"/>
    <property type="project" value="UniProtKB-KW"/>
</dbReference>
<accession>A0A0G2AWI4</accession>
<evidence type="ECO:0000313" key="5">
    <source>
        <dbReference type="Proteomes" id="UP000033852"/>
    </source>
</evidence>
<proteinExistence type="predicted"/>
<dbReference type="AlphaFoldDB" id="A0A0G2AWI4"/>
<reference evidence="4 5" key="1">
    <citation type="journal article" date="2015" name="Nature">
        <title>rRNA introns, odd ribosomes, and small enigmatic genomes across a large radiation of phyla.</title>
        <authorList>
            <person name="Brown C.T."/>
            <person name="Hug L.A."/>
            <person name="Thomas B.C."/>
            <person name="Sharon I."/>
            <person name="Castelle C.J."/>
            <person name="Singh A."/>
            <person name="Wilkins M.J."/>
            <person name="Williams K.H."/>
            <person name="Banfield J.F."/>
        </authorList>
    </citation>
    <scope>NUCLEOTIDE SEQUENCE [LARGE SCALE GENOMIC DNA]</scope>
</reference>